<proteinExistence type="predicted"/>
<dbReference type="InterPro" id="IPR001054">
    <property type="entry name" value="A/G_cyclase"/>
</dbReference>
<dbReference type="Proteomes" id="UP000433101">
    <property type="component" value="Unassembled WGS sequence"/>
</dbReference>
<evidence type="ECO:0000259" key="1">
    <source>
        <dbReference type="PROSITE" id="PS50125"/>
    </source>
</evidence>
<comment type="caution">
    <text evidence="2">The sequence shown here is derived from an EMBL/GenBank/DDBJ whole genome shotgun (WGS) entry which is preliminary data.</text>
</comment>
<dbReference type="GO" id="GO:0035556">
    <property type="term" value="P:intracellular signal transduction"/>
    <property type="evidence" value="ECO:0007669"/>
    <property type="project" value="InterPro"/>
</dbReference>
<dbReference type="Gene3D" id="1.25.40.10">
    <property type="entry name" value="Tetratricopeptide repeat domain"/>
    <property type="match status" value="1"/>
</dbReference>
<gene>
    <name evidence="2" type="ORF">GR183_13175</name>
</gene>
<accession>A0A7X3LVM1</accession>
<keyword evidence="3" id="KW-1185">Reference proteome</keyword>
<dbReference type="InterPro" id="IPR029787">
    <property type="entry name" value="Nucleotide_cyclase"/>
</dbReference>
<dbReference type="GO" id="GO:0006171">
    <property type="term" value="P:cAMP biosynthetic process"/>
    <property type="evidence" value="ECO:0007669"/>
    <property type="project" value="TreeGrafter"/>
</dbReference>
<dbReference type="RefSeq" id="WP_160776108.1">
    <property type="nucleotide sequence ID" value="NZ_WUMV01000006.1"/>
</dbReference>
<dbReference type="AlphaFoldDB" id="A0A7X3LVM1"/>
<name>A0A7X3LVM1_9HYPH</name>
<dbReference type="InterPro" id="IPR019734">
    <property type="entry name" value="TPR_rpt"/>
</dbReference>
<evidence type="ECO:0000313" key="3">
    <source>
        <dbReference type="Proteomes" id="UP000433101"/>
    </source>
</evidence>
<dbReference type="SUPFAM" id="SSF55073">
    <property type="entry name" value="Nucleotide cyclase"/>
    <property type="match status" value="1"/>
</dbReference>
<dbReference type="GO" id="GO:0004016">
    <property type="term" value="F:adenylate cyclase activity"/>
    <property type="evidence" value="ECO:0007669"/>
    <property type="project" value="UniProtKB-ARBA"/>
</dbReference>
<dbReference type="SMART" id="SM00028">
    <property type="entry name" value="TPR"/>
    <property type="match status" value="3"/>
</dbReference>
<dbReference type="CDD" id="cd07302">
    <property type="entry name" value="CHD"/>
    <property type="match status" value="1"/>
</dbReference>
<dbReference type="Gene3D" id="3.40.50.10070">
    <property type="entry name" value="TolB, N-terminal domain"/>
    <property type="match status" value="1"/>
</dbReference>
<reference evidence="2 3" key="1">
    <citation type="submission" date="2019-12" db="EMBL/GenBank/DDBJ databases">
        <authorList>
            <person name="Li M."/>
        </authorList>
    </citation>
    <scope>NUCLEOTIDE SEQUENCE [LARGE SCALE GENOMIC DNA]</scope>
    <source>
        <strain evidence="2 3">GBMRC 2046</strain>
    </source>
</reference>
<dbReference type="InterPro" id="IPR011990">
    <property type="entry name" value="TPR-like_helical_dom_sf"/>
</dbReference>
<dbReference type="SUPFAM" id="SSF48452">
    <property type="entry name" value="TPR-like"/>
    <property type="match status" value="2"/>
</dbReference>
<organism evidence="2 3">
    <name type="scientific">Stappia sediminis</name>
    <dbReference type="NCBI Taxonomy" id="2692190"/>
    <lineage>
        <taxon>Bacteria</taxon>
        <taxon>Pseudomonadati</taxon>
        <taxon>Pseudomonadota</taxon>
        <taxon>Alphaproteobacteria</taxon>
        <taxon>Hyphomicrobiales</taxon>
        <taxon>Stappiaceae</taxon>
        <taxon>Stappia</taxon>
    </lineage>
</organism>
<dbReference type="PANTHER" id="PTHR43081:SF19">
    <property type="entry name" value="PH-SENSITIVE ADENYLATE CYCLASE RV1264"/>
    <property type="match status" value="1"/>
</dbReference>
<dbReference type="EMBL" id="WUMV01000006">
    <property type="protein sequence ID" value="MXN65860.1"/>
    <property type="molecule type" value="Genomic_DNA"/>
</dbReference>
<dbReference type="PROSITE" id="PS50125">
    <property type="entry name" value="GUANYLATE_CYCLASE_2"/>
    <property type="match status" value="1"/>
</dbReference>
<dbReference type="InterPro" id="IPR050697">
    <property type="entry name" value="Adenylyl/Guanylyl_Cyclase_3/4"/>
</dbReference>
<sequence length="579" mass="64095">MTRIERKLAAILAADVSGYSALVYQDEEAAFRSFNAHISALRPIIGAHSGRLFKMMGDGFLVEFGSVVDAVSCAVAMQRRIVERNADEPDVKRMVFRMGVHVGDVIVDNDDILGDGVNIAVRLESIAKPGGVAVSARVFDDVENKLDLAFMDAGRQTLKNIPRPVHVYEAVVETQVPAYVTPDRPDKPSVAVLPFENMSSDPDQEYFADGLSEDLITALAHVPWIFVIARNSSFSYKGLSADVRKIAAELGVRYLLEGRVRRAGSRVRVNAQLVDADTVNHIWADHYDGDLKDIFELQDTITHAVVSAIAPKITSAEIERASRKRPDSLTAYDHYLKARAALNNLQIGEAADFLDKAINASSDYAKAKAVRAWCFTLYGWRDALSIEDNRDLAIRLAEEALASPNADAESSAYAGYTIAFMQGSIERGIRLVQDATEQCPSFAWAWASLALLHLYYRSPEKAIELGKIALRLSPRDPQSFRAEMAIAGAYFNLDRFEDCLSYAEESLRKAPKIQYFIVLKIVCLVQLGRVEEARLTARRYMERHPGFTISRWSALTRSSPDAGKLAVLEDALRQAGFPA</sequence>
<evidence type="ECO:0000313" key="2">
    <source>
        <dbReference type="EMBL" id="MXN65860.1"/>
    </source>
</evidence>
<dbReference type="Gene3D" id="3.30.70.1230">
    <property type="entry name" value="Nucleotide cyclase"/>
    <property type="match status" value="1"/>
</dbReference>
<dbReference type="Pfam" id="PF00211">
    <property type="entry name" value="Guanylate_cyc"/>
    <property type="match status" value="1"/>
</dbReference>
<feature type="domain" description="Guanylate cyclase" evidence="1">
    <location>
        <begin position="10"/>
        <end position="124"/>
    </location>
</feature>
<dbReference type="PANTHER" id="PTHR43081">
    <property type="entry name" value="ADENYLATE CYCLASE, TERMINAL-DIFFERENTIATION SPECIFIC-RELATED"/>
    <property type="match status" value="1"/>
</dbReference>
<protein>
    <submittedName>
        <fullName evidence="2">Adenylate/guanylate cyclase domain-containing protein</fullName>
    </submittedName>
</protein>